<dbReference type="AlphaFoldDB" id="A0A0F9G434"/>
<sequence>MVQARAWEEAIVGSMAKTYLPRSVFECDRKIRYNTDAAARQAEAEARARGGMWLHTYYCRYCTGYHVGHVTNWKMLEGLARARGLTRCMT</sequence>
<dbReference type="EMBL" id="LAZR01019198">
    <property type="protein sequence ID" value="KKL93408.1"/>
    <property type="molecule type" value="Genomic_DNA"/>
</dbReference>
<comment type="caution">
    <text evidence="1">The sequence shown here is derived from an EMBL/GenBank/DDBJ whole genome shotgun (WGS) entry which is preliminary data.</text>
</comment>
<evidence type="ECO:0000313" key="1">
    <source>
        <dbReference type="EMBL" id="KKL93408.1"/>
    </source>
</evidence>
<name>A0A0F9G434_9ZZZZ</name>
<accession>A0A0F9G434</accession>
<protein>
    <submittedName>
        <fullName evidence="1">Uncharacterized protein</fullName>
    </submittedName>
</protein>
<organism evidence="1">
    <name type="scientific">marine sediment metagenome</name>
    <dbReference type="NCBI Taxonomy" id="412755"/>
    <lineage>
        <taxon>unclassified sequences</taxon>
        <taxon>metagenomes</taxon>
        <taxon>ecological metagenomes</taxon>
    </lineage>
</organism>
<reference evidence="1" key="1">
    <citation type="journal article" date="2015" name="Nature">
        <title>Complex archaea that bridge the gap between prokaryotes and eukaryotes.</title>
        <authorList>
            <person name="Spang A."/>
            <person name="Saw J.H."/>
            <person name="Jorgensen S.L."/>
            <person name="Zaremba-Niedzwiedzka K."/>
            <person name="Martijn J."/>
            <person name="Lind A.E."/>
            <person name="van Eijk R."/>
            <person name="Schleper C."/>
            <person name="Guy L."/>
            <person name="Ettema T.J."/>
        </authorList>
    </citation>
    <scope>NUCLEOTIDE SEQUENCE</scope>
</reference>
<gene>
    <name evidence="1" type="ORF">LCGC14_1875040</name>
</gene>
<proteinExistence type="predicted"/>